<keyword evidence="3" id="KW-1185">Reference proteome</keyword>
<feature type="chain" id="PRO_5047342266" evidence="1">
    <location>
        <begin position="20"/>
        <end position="56"/>
    </location>
</feature>
<evidence type="ECO:0000256" key="1">
    <source>
        <dbReference type="SAM" id="SignalP"/>
    </source>
</evidence>
<feature type="signal peptide" evidence="1">
    <location>
        <begin position="1"/>
        <end position="19"/>
    </location>
</feature>
<reference evidence="3" key="1">
    <citation type="journal article" date="2019" name="Int. J. Syst. Evol. Microbiol.">
        <title>The Global Catalogue of Microorganisms (GCM) 10K type strain sequencing project: providing services to taxonomists for standard genome sequencing and annotation.</title>
        <authorList>
            <consortium name="The Broad Institute Genomics Platform"/>
            <consortium name="The Broad Institute Genome Sequencing Center for Infectious Disease"/>
            <person name="Wu L."/>
            <person name="Ma J."/>
        </authorList>
    </citation>
    <scope>NUCLEOTIDE SEQUENCE [LARGE SCALE GENOMIC DNA]</scope>
    <source>
        <strain evidence="3">TBRC 1276</strain>
    </source>
</reference>
<evidence type="ECO:0000313" key="3">
    <source>
        <dbReference type="Proteomes" id="UP001595851"/>
    </source>
</evidence>
<organism evidence="2 3">
    <name type="scientific">Nonomuraea purpurea</name>
    <dbReference type="NCBI Taxonomy" id="1849276"/>
    <lineage>
        <taxon>Bacteria</taxon>
        <taxon>Bacillati</taxon>
        <taxon>Actinomycetota</taxon>
        <taxon>Actinomycetes</taxon>
        <taxon>Streptosporangiales</taxon>
        <taxon>Streptosporangiaceae</taxon>
        <taxon>Nonomuraea</taxon>
    </lineage>
</organism>
<keyword evidence="1" id="KW-0732">Signal</keyword>
<dbReference type="Proteomes" id="UP001595851">
    <property type="component" value="Unassembled WGS sequence"/>
</dbReference>
<sequence>MRRAILLFAAVALTGVTHAATPASASPLAGSCPPKVECDPTRANLGWQDDPTSPNP</sequence>
<proteinExistence type="predicted"/>
<dbReference type="RefSeq" id="WP_379528591.1">
    <property type="nucleotide sequence ID" value="NZ_JBHSBI010000006.1"/>
</dbReference>
<evidence type="ECO:0000313" key="2">
    <source>
        <dbReference type="EMBL" id="MFC4008532.1"/>
    </source>
</evidence>
<dbReference type="EMBL" id="JBHSBI010000006">
    <property type="protein sequence ID" value="MFC4008532.1"/>
    <property type="molecule type" value="Genomic_DNA"/>
</dbReference>
<accession>A0ABV8G873</accession>
<protein>
    <submittedName>
        <fullName evidence="2">Uncharacterized protein</fullName>
    </submittedName>
</protein>
<comment type="caution">
    <text evidence="2">The sequence shown here is derived from an EMBL/GenBank/DDBJ whole genome shotgun (WGS) entry which is preliminary data.</text>
</comment>
<gene>
    <name evidence="2" type="ORF">ACFOY2_14975</name>
</gene>
<name>A0ABV8G873_9ACTN</name>
<dbReference type="PROSITE" id="PS51257">
    <property type="entry name" value="PROKAR_LIPOPROTEIN"/>
    <property type="match status" value="1"/>
</dbReference>